<dbReference type="InterPro" id="IPR036870">
    <property type="entry name" value="Ribosomal_bS18_sf"/>
</dbReference>
<dbReference type="SUPFAM" id="SSF46911">
    <property type="entry name" value="Ribosomal protein S18"/>
    <property type="match status" value="1"/>
</dbReference>
<dbReference type="GO" id="GO:0032543">
    <property type="term" value="P:mitochondrial translation"/>
    <property type="evidence" value="ECO:0007669"/>
    <property type="project" value="TreeGrafter"/>
</dbReference>
<comment type="similarity">
    <text evidence="1 5">Belongs to the bacterial ribosomal protein bS18 family.</text>
</comment>
<evidence type="ECO:0000256" key="2">
    <source>
        <dbReference type="ARBA" id="ARBA00022980"/>
    </source>
</evidence>
<reference evidence="6" key="2">
    <citation type="submission" date="2021-10" db="EMBL/GenBank/DDBJ databases">
        <title>Phylogenomics reveals ancestral predisposition of the termite-cultivated fungus Termitomyces towards a domesticated lifestyle.</title>
        <authorList>
            <person name="Auxier B."/>
            <person name="Grum-Grzhimaylo A."/>
            <person name="Cardenas M.E."/>
            <person name="Lodge J.D."/>
            <person name="Laessoe T."/>
            <person name="Pedersen O."/>
            <person name="Smith M.E."/>
            <person name="Kuyper T.W."/>
            <person name="Franco-Molano E.A."/>
            <person name="Baroni T.J."/>
            <person name="Aanen D.K."/>
        </authorList>
    </citation>
    <scope>NUCLEOTIDE SEQUENCE</scope>
    <source>
        <strain evidence="6">AP01</strain>
        <tissue evidence="6">Mycelium</tissue>
    </source>
</reference>
<evidence type="ECO:0000313" key="7">
    <source>
        <dbReference type="Proteomes" id="UP000775547"/>
    </source>
</evidence>
<keyword evidence="3 5" id="KW-0687">Ribonucleoprotein</keyword>
<dbReference type="Gene3D" id="4.10.640.10">
    <property type="entry name" value="Ribosomal protein S18"/>
    <property type="match status" value="1"/>
</dbReference>
<sequence length="160" mass="17740">MLSLLRHVGRRSATAVRPVLAVNYSAQSSPSEEWSPLEVVLNVEAEKQKQEPPKAFAAIATARINAPAPYFSRRAAVGPPPVIARYNDVFRQFDIDPVSQAMNPEVLSHYMSEMGKIYGRNVTGLTSRSQRRISKAIRRAKMMGIIPILSKTQGLFDSSK</sequence>
<dbReference type="OrthoDB" id="21463at2759"/>
<dbReference type="InterPro" id="IPR001648">
    <property type="entry name" value="Ribosomal_bS18"/>
</dbReference>
<proteinExistence type="inferred from homology"/>
<evidence type="ECO:0000256" key="4">
    <source>
        <dbReference type="ARBA" id="ARBA00035264"/>
    </source>
</evidence>
<dbReference type="PRINTS" id="PR00974">
    <property type="entry name" value="RIBOSOMALS18"/>
</dbReference>
<dbReference type="GO" id="GO:0070181">
    <property type="term" value="F:small ribosomal subunit rRNA binding"/>
    <property type="evidence" value="ECO:0007669"/>
    <property type="project" value="TreeGrafter"/>
</dbReference>
<evidence type="ECO:0000256" key="3">
    <source>
        <dbReference type="ARBA" id="ARBA00023274"/>
    </source>
</evidence>
<dbReference type="Proteomes" id="UP000775547">
    <property type="component" value="Unassembled WGS sequence"/>
</dbReference>
<evidence type="ECO:0000256" key="1">
    <source>
        <dbReference type="ARBA" id="ARBA00005589"/>
    </source>
</evidence>
<reference evidence="6" key="1">
    <citation type="submission" date="2020-07" db="EMBL/GenBank/DDBJ databases">
        <authorList>
            <person name="Nieuwenhuis M."/>
            <person name="Van De Peppel L.J.J."/>
        </authorList>
    </citation>
    <scope>NUCLEOTIDE SEQUENCE</scope>
    <source>
        <strain evidence="6">AP01</strain>
        <tissue evidence="6">Mycelium</tissue>
    </source>
</reference>
<dbReference type="PANTHER" id="PTHR13479">
    <property type="entry name" value="30S RIBOSOMAL PROTEIN S18"/>
    <property type="match status" value="1"/>
</dbReference>
<comment type="caution">
    <text evidence="6">The sequence shown here is derived from an EMBL/GenBank/DDBJ whole genome shotgun (WGS) entry which is preliminary data.</text>
</comment>
<dbReference type="EMBL" id="JABCKV010000001">
    <property type="protein sequence ID" value="KAG5648927.1"/>
    <property type="molecule type" value="Genomic_DNA"/>
</dbReference>
<dbReference type="GO" id="GO:0003735">
    <property type="term" value="F:structural constituent of ribosome"/>
    <property type="evidence" value="ECO:0007669"/>
    <property type="project" value="InterPro"/>
</dbReference>
<dbReference type="AlphaFoldDB" id="A0A9P7GL15"/>
<gene>
    <name evidence="6" type="ORF">DXG03_000276</name>
</gene>
<dbReference type="GO" id="GO:0005763">
    <property type="term" value="C:mitochondrial small ribosomal subunit"/>
    <property type="evidence" value="ECO:0007669"/>
    <property type="project" value="TreeGrafter"/>
</dbReference>
<dbReference type="PANTHER" id="PTHR13479:SF40">
    <property type="entry name" value="SMALL RIBOSOMAL SUBUNIT PROTEIN BS18M"/>
    <property type="match status" value="1"/>
</dbReference>
<accession>A0A9P7GL15</accession>
<organism evidence="6 7">
    <name type="scientific">Asterophora parasitica</name>
    <dbReference type="NCBI Taxonomy" id="117018"/>
    <lineage>
        <taxon>Eukaryota</taxon>
        <taxon>Fungi</taxon>
        <taxon>Dikarya</taxon>
        <taxon>Basidiomycota</taxon>
        <taxon>Agaricomycotina</taxon>
        <taxon>Agaricomycetes</taxon>
        <taxon>Agaricomycetidae</taxon>
        <taxon>Agaricales</taxon>
        <taxon>Tricholomatineae</taxon>
        <taxon>Lyophyllaceae</taxon>
        <taxon>Asterophora</taxon>
    </lineage>
</organism>
<keyword evidence="7" id="KW-1185">Reference proteome</keyword>
<evidence type="ECO:0000313" key="6">
    <source>
        <dbReference type="EMBL" id="KAG5648927.1"/>
    </source>
</evidence>
<name>A0A9P7GL15_9AGAR</name>
<keyword evidence="2 5" id="KW-0689">Ribosomal protein</keyword>
<evidence type="ECO:0000256" key="5">
    <source>
        <dbReference type="RuleBase" id="RU003910"/>
    </source>
</evidence>
<dbReference type="NCBIfam" id="TIGR00165">
    <property type="entry name" value="S18"/>
    <property type="match status" value="1"/>
</dbReference>
<dbReference type="Pfam" id="PF01084">
    <property type="entry name" value="Ribosomal_S18"/>
    <property type="match status" value="1"/>
</dbReference>
<protein>
    <recommendedName>
        <fullName evidence="4">Small ribosomal subunit protein bS18m</fullName>
    </recommendedName>
</protein>